<keyword evidence="1" id="KW-0472">Membrane</keyword>
<feature type="transmembrane region" description="Helical" evidence="1">
    <location>
        <begin position="71"/>
        <end position="93"/>
    </location>
</feature>
<evidence type="ECO:0000313" key="2">
    <source>
        <dbReference type="EMBL" id="GAA0602920.1"/>
    </source>
</evidence>
<dbReference type="EMBL" id="BAAAHE010000001">
    <property type="protein sequence ID" value="GAA0602920.1"/>
    <property type="molecule type" value="Genomic_DNA"/>
</dbReference>
<dbReference type="RefSeq" id="WP_344600358.1">
    <property type="nucleotide sequence ID" value="NZ_BAAAHE010000001.1"/>
</dbReference>
<feature type="transmembrane region" description="Helical" evidence="1">
    <location>
        <begin position="37"/>
        <end position="59"/>
    </location>
</feature>
<dbReference type="PANTHER" id="PTHR38441:SF1">
    <property type="entry name" value="MEMBRANE PROTEIN"/>
    <property type="match status" value="1"/>
</dbReference>
<sequence>MAQVDEPGRSPTGMDAEHEAIYNDPEFAELRRRFKRLVFPLVLGFMAWYFLYVICATYAHGFMREEVLGHINVGLLFGLLQFASTFGIAYYYAKRAEVELDSRSRGLLARHTGGGAK</sequence>
<proteinExistence type="predicted"/>
<protein>
    <submittedName>
        <fullName evidence="2">DUF485 domain-containing protein</fullName>
    </submittedName>
</protein>
<evidence type="ECO:0000256" key="1">
    <source>
        <dbReference type="SAM" id="Phobius"/>
    </source>
</evidence>
<keyword evidence="1" id="KW-0812">Transmembrane</keyword>
<keyword evidence="1" id="KW-1133">Transmembrane helix</keyword>
<dbReference type="PANTHER" id="PTHR38441">
    <property type="entry name" value="INTEGRAL MEMBRANE PROTEIN-RELATED"/>
    <property type="match status" value="1"/>
</dbReference>
<name>A0ABN1G2M3_9ACTN</name>
<dbReference type="Pfam" id="PF04341">
    <property type="entry name" value="DUF485"/>
    <property type="match status" value="1"/>
</dbReference>
<comment type="caution">
    <text evidence="2">The sequence shown here is derived from an EMBL/GenBank/DDBJ whole genome shotgun (WGS) entry which is preliminary data.</text>
</comment>
<keyword evidence="3" id="KW-1185">Reference proteome</keyword>
<organism evidence="2 3">
    <name type="scientific">Sporichthya brevicatena</name>
    <dbReference type="NCBI Taxonomy" id="171442"/>
    <lineage>
        <taxon>Bacteria</taxon>
        <taxon>Bacillati</taxon>
        <taxon>Actinomycetota</taxon>
        <taxon>Actinomycetes</taxon>
        <taxon>Sporichthyales</taxon>
        <taxon>Sporichthyaceae</taxon>
        <taxon>Sporichthya</taxon>
    </lineage>
</organism>
<gene>
    <name evidence="2" type="ORF">GCM10009547_00520</name>
</gene>
<dbReference type="Proteomes" id="UP001500957">
    <property type="component" value="Unassembled WGS sequence"/>
</dbReference>
<reference evidence="2 3" key="1">
    <citation type="journal article" date="2019" name="Int. J. Syst. Evol. Microbiol.">
        <title>The Global Catalogue of Microorganisms (GCM) 10K type strain sequencing project: providing services to taxonomists for standard genome sequencing and annotation.</title>
        <authorList>
            <consortium name="The Broad Institute Genomics Platform"/>
            <consortium name="The Broad Institute Genome Sequencing Center for Infectious Disease"/>
            <person name="Wu L."/>
            <person name="Ma J."/>
        </authorList>
    </citation>
    <scope>NUCLEOTIDE SEQUENCE [LARGE SCALE GENOMIC DNA]</scope>
    <source>
        <strain evidence="2 3">JCM 10671</strain>
    </source>
</reference>
<accession>A0ABN1G2M3</accession>
<dbReference type="InterPro" id="IPR007436">
    <property type="entry name" value="DUF485"/>
</dbReference>
<evidence type="ECO:0000313" key="3">
    <source>
        <dbReference type="Proteomes" id="UP001500957"/>
    </source>
</evidence>